<organism evidence="2 3">
    <name type="scientific">Pegethrix bostrychoides GSE-TBD4-15B</name>
    <dbReference type="NCBI Taxonomy" id="2839662"/>
    <lineage>
        <taxon>Bacteria</taxon>
        <taxon>Bacillati</taxon>
        <taxon>Cyanobacteriota</taxon>
        <taxon>Cyanophyceae</taxon>
        <taxon>Oculatellales</taxon>
        <taxon>Oculatellaceae</taxon>
        <taxon>Pegethrix</taxon>
    </lineage>
</organism>
<dbReference type="AlphaFoldDB" id="A0A951PCK5"/>
<gene>
    <name evidence="2" type="ORF">KME07_14315</name>
</gene>
<proteinExistence type="predicted"/>
<comment type="caution">
    <text evidence="2">The sequence shown here is derived from an EMBL/GenBank/DDBJ whole genome shotgun (WGS) entry which is preliminary data.</text>
</comment>
<dbReference type="InterPro" id="IPR002477">
    <property type="entry name" value="Peptidoglycan-bd-like"/>
</dbReference>
<name>A0A951PCK5_9CYAN</name>
<reference evidence="2" key="2">
    <citation type="journal article" date="2022" name="Microbiol. Resour. Announc.">
        <title>Metagenome Sequencing to Explore Phylogenomics of Terrestrial Cyanobacteria.</title>
        <authorList>
            <person name="Ward R.D."/>
            <person name="Stajich J.E."/>
            <person name="Johansen J.R."/>
            <person name="Huntemann M."/>
            <person name="Clum A."/>
            <person name="Foster B."/>
            <person name="Foster B."/>
            <person name="Roux S."/>
            <person name="Palaniappan K."/>
            <person name="Varghese N."/>
            <person name="Mukherjee S."/>
            <person name="Reddy T.B.K."/>
            <person name="Daum C."/>
            <person name="Copeland A."/>
            <person name="Chen I.A."/>
            <person name="Ivanova N.N."/>
            <person name="Kyrpides N.C."/>
            <person name="Shapiro N."/>
            <person name="Eloe-Fadrosh E.A."/>
            <person name="Pietrasiak N."/>
        </authorList>
    </citation>
    <scope>NUCLEOTIDE SEQUENCE</scope>
    <source>
        <strain evidence="2">GSE-TBD4-15B</strain>
    </source>
</reference>
<sequence length="169" mass="18556">MDADSKPASTTPHVPVLYPWDTGAAVARMQELLQAHGFPVRVDGDFGSRTEVAVKQFQRQHGLRIDGVVGVATWSTLTKTVEPGTRLLRQGCSGADVYELQGLLQVNGHVIQRSGRYDAETKSAVIAFQREHHLRDDGTVDSVVWSLLRGKKSGGQQTGSFLGFRRKRS</sequence>
<feature type="domain" description="Peptidoglycan binding-like" evidence="1">
    <location>
        <begin position="22"/>
        <end position="77"/>
    </location>
</feature>
<evidence type="ECO:0000313" key="2">
    <source>
        <dbReference type="EMBL" id="MBW4466595.1"/>
    </source>
</evidence>
<reference evidence="2" key="1">
    <citation type="submission" date="2021-05" db="EMBL/GenBank/DDBJ databases">
        <authorList>
            <person name="Pietrasiak N."/>
            <person name="Ward R."/>
            <person name="Stajich J.E."/>
            <person name="Kurbessoian T."/>
        </authorList>
    </citation>
    <scope>NUCLEOTIDE SEQUENCE</scope>
    <source>
        <strain evidence="2">GSE-TBD4-15B</strain>
    </source>
</reference>
<evidence type="ECO:0000259" key="1">
    <source>
        <dbReference type="Pfam" id="PF01471"/>
    </source>
</evidence>
<protein>
    <submittedName>
        <fullName evidence="2">Peptidoglycan-binding protein</fullName>
    </submittedName>
</protein>
<dbReference type="Pfam" id="PF01471">
    <property type="entry name" value="PG_binding_1"/>
    <property type="match status" value="2"/>
</dbReference>
<dbReference type="Proteomes" id="UP000707356">
    <property type="component" value="Unassembled WGS sequence"/>
</dbReference>
<dbReference type="InterPro" id="IPR036365">
    <property type="entry name" value="PGBD-like_sf"/>
</dbReference>
<dbReference type="InterPro" id="IPR036366">
    <property type="entry name" value="PGBDSf"/>
</dbReference>
<dbReference type="Gene3D" id="1.10.101.10">
    <property type="entry name" value="PGBD-like superfamily/PGBD"/>
    <property type="match status" value="2"/>
</dbReference>
<dbReference type="SUPFAM" id="SSF47090">
    <property type="entry name" value="PGBD-like"/>
    <property type="match status" value="2"/>
</dbReference>
<evidence type="ECO:0000313" key="3">
    <source>
        <dbReference type="Proteomes" id="UP000707356"/>
    </source>
</evidence>
<accession>A0A951PCK5</accession>
<dbReference type="EMBL" id="JAHHHV010000069">
    <property type="protein sequence ID" value="MBW4466595.1"/>
    <property type="molecule type" value="Genomic_DNA"/>
</dbReference>
<feature type="domain" description="Peptidoglycan binding-like" evidence="1">
    <location>
        <begin position="93"/>
        <end position="148"/>
    </location>
</feature>